<dbReference type="Proteomes" id="UP000504638">
    <property type="component" value="Unplaced"/>
</dbReference>
<name>A0A6G1GCW5_9PEZI</name>
<dbReference type="InterPro" id="IPR016166">
    <property type="entry name" value="FAD-bd_PCMH"/>
</dbReference>
<feature type="chain" id="PRO_5044632015" evidence="6">
    <location>
        <begin position="21"/>
        <end position="486"/>
    </location>
</feature>
<dbReference type="GO" id="GO:0071949">
    <property type="term" value="F:FAD binding"/>
    <property type="evidence" value="ECO:0007669"/>
    <property type="project" value="InterPro"/>
</dbReference>
<dbReference type="PANTHER" id="PTHR42973">
    <property type="entry name" value="BINDING OXIDOREDUCTASE, PUTATIVE (AFU_ORTHOLOGUE AFUA_1G17690)-RELATED"/>
    <property type="match status" value="1"/>
</dbReference>
<evidence type="ECO:0000313" key="8">
    <source>
        <dbReference type="EMBL" id="KAF1815935.1"/>
    </source>
</evidence>
<organism evidence="8">
    <name type="scientific">Eremomyces bilateralis CBS 781.70</name>
    <dbReference type="NCBI Taxonomy" id="1392243"/>
    <lineage>
        <taxon>Eukaryota</taxon>
        <taxon>Fungi</taxon>
        <taxon>Dikarya</taxon>
        <taxon>Ascomycota</taxon>
        <taxon>Pezizomycotina</taxon>
        <taxon>Dothideomycetes</taxon>
        <taxon>Dothideomycetes incertae sedis</taxon>
        <taxon>Eremomycetales</taxon>
        <taxon>Eremomycetaceae</taxon>
        <taxon>Eremomyces</taxon>
    </lineage>
</organism>
<evidence type="ECO:0000256" key="6">
    <source>
        <dbReference type="SAM" id="SignalP"/>
    </source>
</evidence>
<evidence type="ECO:0000259" key="7">
    <source>
        <dbReference type="PROSITE" id="PS51387"/>
    </source>
</evidence>
<comment type="cofactor">
    <cofactor evidence="1">
        <name>FAD</name>
        <dbReference type="ChEBI" id="CHEBI:57692"/>
    </cofactor>
</comment>
<reference evidence="10" key="3">
    <citation type="submission" date="2025-04" db="UniProtKB">
        <authorList>
            <consortium name="RefSeq"/>
        </authorList>
    </citation>
    <scope>IDENTIFICATION</scope>
    <source>
        <strain evidence="10">CBS 781.70</strain>
    </source>
</reference>
<dbReference type="InterPro" id="IPR050416">
    <property type="entry name" value="FAD-linked_Oxidoreductase"/>
</dbReference>
<keyword evidence="9" id="KW-1185">Reference proteome</keyword>
<evidence type="ECO:0000313" key="9">
    <source>
        <dbReference type="Proteomes" id="UP000504638"/>
    </source>
</evidence>
<comment type="similarity">
    <text evidence="2">Belongs to the oxygen-dependent FAD-linked oxidoreductase family.</text>
</comment>
<dbReference type="Gene3D" id="3.40.462.20">
    <property type="match status" value="1"/>
</dbReference>
<evidence type="ECO:0000256" key="4">
    <source>
        <dbReference type="ARBA" id="ARBA00022827"/>
    </source>
</evidence>
<keyword evidence="6" id="KW-0732">Signal</keyword>
<dbReference type="GO" id="GO:0016491">
    <property type="term" value="F:oxidoreductase activity"/>
    <property type="evidence" value="ECO:0007669"/>
    <property type="project" value="UniProtKB-KW"/>
</dbReference>
<dbReference type="Gene3D" id="3.30.465.10">
    <property type="match status" value="1"/>
</dbReference>
<dbReference type="GeneID" id="54423017"/>
<keyword evidence="5" id="KW-0560">Oxidoreductase</keyword>
<dbReference type="InterPro" id="IPR036318">
    <property type="entry name" value="FAD-bd_PCMH-like_sf"/>
</dbReference>
<evidence type="ECO:0000256" key="3">
    <source>
        <dbReference type="ARBA" id="ARBA00022630"/>
    </source>
</evidence>
<dbReference type="OrthoDB" id="415825at2759"/>
<keyword evidence="3" id="KW-0285">Flavoprotein</keyword>
<evidence type="ECO:0000256" key="2">
    <source>
        <dbReference type="ARBA" id="ARBA00005466"/>
    </source>
</evidence>
<dbReference type="SUPFAM" id="SSF56176">
    <property type="entry name" value="FAD-binding/transporter-associated domain-like"/>
    <property type="match status" value="1"/>
</dbReference>
<dbReference type="InterPro" id="IPR016169">
    <property type="entry name" value="FAD-bd_PCMH_sub2"/>
</dbReference>
<dbReference type="Gene3D" id="3.30.43.10">
    <property type="entry name" value="Uridine Diphospho-n-acetylenolpyruvylglucosamine Reductase, domain 2"/>
    <property type="match status" value="1"/>
</dbReference>
<dbReference type="RefSeq" id="XP_033537566.1">
    <property type="nucleotide sequence ID" value="XM_033682447.1"/>
</dbReference>
<dbReference type="PROSITE" id="PS51387">
    <property type="entry name" value="FAD_PCMH"/>
    <property type="match status" value="1"/>
</dbReference>
<reference evidence="10" key="2">
    <citation type="submission" date="2020-04" db="EMBL/GenBank/DDBJ databases">
        <authorList>
            <consortium name="NCBI Genome Project"/>
        </authorList>
    </citation>
    <scope>NUCLEOTIDE SEQUENCE</scope>
    <source>
        <strain evidence="10">CBS 781.70</strain>
    </source>
</reference>
<dbReference type="PANTHER" id="PTHR42973:SF39">
    <property type="entry name" value="FAD-BINDING PCMH-TYPE DOMAIN-CONTAINING PROTEIN"/>
    <property type="match status" value="1"/>
</dbReference>
<evidence type="ECO:0000256" key="5">
    <source>
        <dbReference type="ARBA" id="ARBA00023002"/>
    </source>
</evidence>
<evidence type="ECO:0000313" key="10">
    <source>
        <dbReference type="RefSeq" id="XP_033537566.1"/>
    </source>
</evidence>
<feature type="signal peptide" evidence="6">
    <location>
        <begin position="1"/>
        <end position="20"/>
    </location>
</feature>
<dbReference type="InterPro" id="IPR016167">
    <property type="entry name" value="FAD-bd_PCMH_sub1"/>
</dbReference>
<gene>
    <name evidence="8 10" type="ORF">P152DRAFT_505665</name>
</gene>
<dbReference type="InterPro" id="IPR012951">
    <property type="entry name" value="BBE"/>
</dbReference>
<accession>A0A6G1GCW5</accession>
<dbReference type="AlphaFoldDB" id="A0A6G1GCW5"/>
<dbReference type="InterPro" id="IPR006094">
    <property type="entry name" value="Oxid_FAD_bind_N"/>
</dbReference>
<dbReference type="Pfam" id="PF01565">
    <property type="entry name" value="FAD_binding_4"/>
    <property type="match status" value="1"/>
</dbReference>
<sequence>MSLPKVFLSSLLLLPVIIFAGKCPDLAGDLKQKLSSGVTIESNDPTVTRWSEYGAPKPAFVVNVAAEKDVAATVKYAVSKNIQFLAQDGGAGWAKTSTIDNCDVVINMRKLNQVTVSGDKTTLTHGGGAITSEVIDAAYAAGVQVISPNCNCVGNMGAYLGGGYSRLAGKYGLGVDNLLSVNMVNADGDLRTVTEKSDPALWWAIRGAGPNFGVVTSATIKAYEVPQEKNTAWLGGLIFTQDKIEALVTAINNLKLQSQMAIFLYYATSEGEPNVITFPFCAGCTAEEGKKLFASIYALEPVADTTAVTPFNEVNAGGDTFCEFGGRKPAYGSGMAKLDPATWRGIWDDYVAWLKNPGTEASTILMEAYSMDKARSISTNSASFPHRNTINFHGVALPWYTDAALDGEAESFANKVRTRLRATDGLGKDSSYINFAHGDESLEIIYGDSLSKLKATKAANDPKNVFNQWFPLSKGRSNQAPATDEA</sequence>
<proteinExistence type="inferred from homology"/>
<protein>
    <submittedName>
        <fullName evidence="8 10">FAD binding domain-containing protein</fullName>
    </submittedName>
</protein>
<dbReference type="EMBL" id="ML975151">
    <property type="protein sequence ID" value="KAF1815935.1"/>
    <property type="molecule type" value="Genomic_DNA"/>
</dbReference>
<reference evidence="8 10" key="1">
    <citation type="submission" date="2020-01" db="EMBL/GenBank/DDBJ databases">
        <authorList>
            <consortium name="DOE Joint Genome Institute"/>
            <person name="Haridas S."/>
            <person name="Albert R."/>
            <person name="Binder M."/>
            <person name="Bloem J."/>
            <person name="Labutti K."/>
            <person name="Salamov A."/>
            <person name="Andreopoulos B."/>
            <person name="Baker S.E."/>
            <person name="Barry K."/>
            <person name="Bills G."/>
            <person name="Bluhm B.H."/>
            <person name="Cannon C."/>
            <person name="Castanera R."/>
            <person name="Culley D.E."/>
            <person name="Daum C."/>
            <person name="Ezra D."/>
            <person name="Gonzalez J.B."/>
            <person name="Henrissat B."/>
            <person name="Kuo A."/>
            <person name="Liang C."/>
            <person name="Lipzen A."/>
            <person name="Lutzoni F."/>
            <person name="Magnuson J."/>
            <person name="Mondo S."/>
            <person name="Nolan M."/>
            <person name="Ohm R."/>
            <person name="Pangilinan J."/>
            <person name="Park H.-J."/>
            <person name="Ramirez L."/>
            <person name="Alfaro M."/>
            <person name="Sun H."/>
            <person name="Tritt A."/>
            <person name="Yoshinaga Y."/>
            <person name="Zwiers L.-H."/>
            <person name="Turgeon B.G."/>
            <person name="Goodwin S.B."/>
            <person name="Spatafora J.W."/>
            <person name="Crous P.W."/>
            <person name="Grigoriev I.V."/>
        </authorList>
    </citation>
    <scope>NUCLEOTIDE SEQUENCE</scope>
    <source>
        <strain evidence="8 10">CBS 781.70</strain>
    </source>
</reference>
<evidence type="ECO:0000256" key="1">
    <source>
        <dbReference type="ARBA" id="ARBA00001974"/>
    </source>
</evidence>
<keyword evidence="4" id="KW-0274">FAD</keyword>
<feature type="domain" description="FAD-binding PCMH-type" evidence="7">
    <location>
        <begin position="54"/>
        <end position="225"/>
    </location>
</feature>
<dbReference type="Pfam" id="PF08031">
    <property type="entry name" value="BBE"/>
    <property type="match status" value="1"/>
</dbReference>